<dbReference type="SUPFAM" id="SSF81383">
    <property type="entry name" value="F-box domain"/>
    <property type="match status" value="1"/>
</dbReference>
<dbReference type="InterPro" id="IPR036047">
    <property type="entry name" value="F-box-like_dom_sf"/>
</dbReference>
<dbReference type="OrthoDB" id="1304606at2759"/>
<dbReference type="PANTHER" id="PTHR32278:SF111">
    <property type="entry name" value="F-BOX PROTEIN PP2-B12-RELATED"/>
    <property type="match status" value="1"/>
</dbReference>
<gene>
    <name evidence="2" type="ORF">CEURO_LOCUS7365</name>
</gene>
<organism evidence="2 3">
    <name type="scientific">Cuscuta europaea</name>
    <name type="common">European dodder</name>
    <dbReference type="NCBI Taxonomy" id="41803"/>
    <lineage>
        <taxon>Eukaryota</taxon>
        <taxon>Viridiplantae</taxon>
        <taxon>Streptophyta</taxon>
        <taxon>Embryophyta</taxon>
        <taxon>Tracheophyta</taxon>
        <taxon>Spermatophyta</taxon>
        <taxon>Magnoliopsida</taxon>
        <taxon>eudicotyledons</taxon>
        <taxon>Gunneridae</taxon>
        <taxon>Pentapetalae</taxon>
        <taxon>asterids</taxon>
        <taxon>lamiids</taxon>
        <taxon>Solanales</taxon>
        <taxon>Convolvulaceae</taxon>
        <taxon>Cuscuteae</taxon>
        <taxon>Cuscuta</taxon>
        <taxon>Cuscuta subgen. Cuscuta</taxon>
    </lineage>
</organism>
<dbReference type="CDD" id="cd22162">
    <property type="entry name" value="F-box_AtSKIP3-like"/>
    <property type="match status" value="1"/>
</dbReference>
<protein>
    <recommendedName>
        <fullName evidence="1">F-box domain-containing protein</fullName>
    </recommendedName>
</protein>
<dbReference type="PROSITE" id="PS50181">
    <property type="entry name" value="FBOX"/>
    <property type="match status" value="1"/>
</dbReference>
<feature type="domain" description="F-box" evidence="1">
    <location>
        <begin position="1"/>
        <end position="47"/>
    </location>
</feature>
<dbReference type="InterPro" id="IPR025886">
    <property type="entry name" value="PP2-like"/>
</dbReference>
<dbReference type="Pfam" id="PF00646">
    <property type="entry name" value="F-box"/>
    <property type="match status" value="1"/>
</dbReference>
<dbReference type="AlphaFoldDB" id="A0A9P1E4R6"/>
<comment type="caution">
    <text evidence="2">The sequence shown here is derived from an EMBL/GenBank/DDBJ whole genome shotgun (WGS) entry which is preliminary data.</text>
</comment>
<sequence>MDNFAKLPEECISEILSFTSPADVSTFSIITKRFKSASDSDIAWSKFVPSDIDDIISKSSIPLQFELPPTKKLLFLSLCDNPIVLDAGKKMFYLDKCTGQKCVMIASADLSFFGTNNNVDVRNSRPDPKDRFKEVTQLELYKGVLDICFKMPNKMLLSKETHYSCYLMYRMEDTCDDWVDDSSDYSITSSSDPFENITMIGNSERTREDGWEEIAIKSFFYSGAGDEDVELRSTVGNDSDDVVVFVQGVEIRPRDAVRYDHD</sequence>
<keyword evidence="3" id="KW-1185">Reference proteome</keyword>
<dbReference type="EMBL" id="CAMAPE010000013">
    <property type="protein sequence ID" value="CAH9080216.1"/>
    <property type="molecule type" value="Genomic_DNA"/>
</dbReference>
<name>A0A9P1E4R6_CUSEU</name>
<dbReference type="PANTHER" id="PTHR32278">
    <property type="entry name" value="F-BOX DOMAIN-CONTAINING PROTEIN"/>
    <property type="match status" value="1"/>
</dbReference>
<evidence type="ECO:0000259" key="1">
    <source>
        <dbReference type="PROSITE" id="PS50181"/>
    </source>
</evidence>
<evidence type="ECO:0000313" key="3">
    <source>
        <dbReference type="Proteomes" id="UP001152484"/>
    </source>
</evidence>
<reference evidence="2" key="1">
    <citation type="submission" date="2022-07" db="EMBL/GenBank/DDBJ databases">
        <authorList>
            <person name="Macas J."/>
            <person name="Novak P."/>
            <person name="Neumann P."/>
        </authorList>
    </citation>
    <scope>NUCLEOTIDE SEQUENCE</scope>
</reference>
<dbReference type="Proteomes" id="UP001152484">
    <property type="component" value="Unassembled WGS sequence"/>
</dbReference>
<proteinExistence type="predicted"/>
<accession>A0A9P1E4R6</accession>
<evidence type="ECO:0000313" key="2">
    <source>
        <dbReference type="EMBL" id="CAH9080216.1"/>
    </source>
</evidence>
<dbReference type="Pfam" id="PF14299">
    <property type="entry name" value="PP2"/>
    <property type="match status" value="1"/>
</dbReference>
<dbReference type="InterPro" id="IPR001810">
    <property type="entry name" value="F-box_dom"/>
</dbReference>